<evidence type="ECO:0000259" key="1">
    <source>
        <dbReference type="PROSITE" id="PS50902"/>
    </source>
</evidence>
<proteinExistence type="predicted"/>
<gene>
    <name evidence="2" type="ORF">E4U03_05000</name>
</gene>
<sequence length="206" mass="22800">MDQAPGRRGRNLPDRHRRLLAMKTLLIAYGSQYGYTEQYARWISQQLEGHFATQLLPLDQLTERAVADADVLVAGLSDYGGFLTGAQELKKYEQELRFKPFALFTVSFSGLAGASQQKLDTLLAKNLGESLVQDALGTFHLRGGLDHTRLSFKHKTVMVGIRSAIAALPKKSDANQQMLDSFTRKTVDYSSQEQVEPLVEAVAALA</sequence>
<evidence type="ECO:0000313" key="2">
    <source>
        <dbReference type="EMBL" id="TFU22834.1"/>
    </source>
</evidence>
<dbReference type="GO" id="GO:0010181">
    <property type="term" value="F:FMN binding"/>
    <property type="evidence" value="ECO:0007669"/>
    <property type="project" value="InterPro"/>
</dbReference>
<dbReference type="Proteomes" id="UP000297951">
    <property type="component" value="Unassembled WGS sequence"/>
</dbReference>
<dbReference type="InterPro" id="IPR008254">
    <property type="entry name" value="Flavodoxin/NO_synth"/>
</dbReference>
<dbReference type="AlphaFoldDB" id="A0A4Y9F488"/>
<dbReference type="PROSITE" id="PS50902">
    <property type="entry name" value="FLAVODOXIN_LIKE"/>
    <property type="match status" value="1"/>
</dbReference>
<comment type="caution">
    <text evidence="2">The sequence shown here is derived from an EMBL/GenBank/DDBJ whole genome shotgun (WGS) entry which is preliminary data.</text>
</comment>
<name>A0A4Y9F488_9MICC</name>
<evidence type="ECO:0000313" key="3">
    <source>
        <dbReference type="Proteomes" id="UP000297951"/>
    </source>
</evidence>
<dbReference type="OrthoDB" id="4878515at2"/>
<dbReference type="SUPFAM" id="SSF52218">
    <property type="entry name" value="Flavoproteins"/>
    <property type="match status" value="1"/>
</dbReference>
<feature type="domain" description="Flavodoxin-like" evidence="1">
    <location>
        <begin position="25"/>
        <end position="187"/>
    </location>
</feature>
<dbReference type="EMBL" id="SPQC01000013">
    <property type="protein sequence ID" value="TFU22834.1"/>
    <property type="molecule type" value="Genomic_DNA"/>
</dbReference>
<accession>A0A4Y9F488</accession>
<dbReference type="Gene3D" id="3.40.50.360">
    <property type="match status" value="1"/>
</dbReference>
<protein>
    <submittedName>
        <fullName evidence="2">Flavodoxin</fullName>
    </submittedName>
</protein>
<reference evidence="2 3" key="1">
    <citation type="submission" date="2019-03" db="EMBL/GenBank/DDBJ databases">
        <title>Diversity of the mouse oral microbiome.</title>
        <authorList>
            <person name="Joseph S."/>
            <person name="Aduse-Opoku J."/>
            <person name="Curtis M."/>
            <person name="Wade W."/>
            <person name="Hashim A."/>
        </authorList>
    </citation>
    <scope>NUCLEOTIDE SEQUENCE [LARGE SCALE GENOMIC DNA]</scope>
    <source>
        <strain evidence="3">irhom_31</strain>
    </source>
</reference>
<dbReference type="InterPro" id="IPR026816">
    <property type="entry name" value="Flavodoxin_dom"/>
</dbReference>
<dbReference type="Pfam" id="PF12724">
    <property type="entry name" value="Flavodoxin_5"/>
    <property type="match status" value="1"/>
</dbReference>
<dbReference type="InterPro" id="IPR029039">
    <property type="entry name" value="Flavoprotein-like_sf"/>
</dbReference>
<organism evidence="2 3">
    <name type="scientific">Rothia nasimurium</name>
    <dbReference type="NCBI Taxonomy" id="85336"/>
    <lineage>
        <taxon>Bacteria</taxon>
        <taxon>Bacillati</taxon>
        <taxon>Actinomycetota</taxon>
        <taxon>Actinomycetes</taxon>
        <taxon>Micrococcales</taxon>
        <taxon>Micrococcaceae</taxon>
        <taxon>Rothia</taxon>
    </lineage>
</organism>